<dbReference type="SMART" id="SM01225">
    <property type="entry name" value="G8"/>
    <property type="match status" value="1"/>
</dbReference>
<comment type="caution">
    <text evidence="11">The sequence shown here is derived from an EMBL/GenBank/DDBJ whole genome shotgun (WGS) entry which is preliminary data.</text>
</comment>
<keyword evidence="9" id="KW-0732">Signal</keyword>
<dbReference type="Pfam" id="PF10162">
    <property type="entry name" value="G8"/>
    <property type="match status" value="1"/>
</dbReference>
<dbReference type="PANTHER" id="PTHR15535">
    <property type="entry name" value="TRANSMEMBRANE PROTEIN 2-RELATED"/>
    <property type="match status" value="1"/>
</dbReference>
<dbReference type="PROSITE" id="PS51484">
    <property type="entry name" value="G8"/>
    <property type="match status" value="1"/>
</dbReference>
<keyword evidence="5" id="KW-0325">Glycoprotein</keyword>
<feature type="region of interest" description="Disordered" evidence="7">
    <location>
        <begin position="955"/>
        <end position="975"/>
    </location>
</feature>
<dbReference type="SUPFAM" id="SSF51126">
    <property type="entry name" value="Pectin lyase-like"/>
    <property type="match status" value="1"/>
</dbReference>
<keyword evidence="3" id="KW-1003">Cell membrane</keyword>
<evidence type="ECO:0000313" key="12">
    <source>
        <dbReference type="Proteomes" id="UP000285060"/>
    </source>
</evidence>
<evidence type="ECO:0000256" key="8">
    <source>
        <dbReference type="SAM" id="Phobius"/>
    </source>
</evidence>
<gene>
    <name evidence="11" type="ORF">DYB32_006482</name>
</gene>
<dbReference type="InterPro" id="IPR011050">
    <property type="entry name" value="Pectin_lyase_fold/virulence"/>
</dbReference>
<dbReference type="Pfam" id="PF24605">
    <property type="entry name" value="CEMIP_X"/>
    <property type="match status" value="1"/>
</dbReference>
<dbReference type="VEuPathDB" id="FungiDB:H310_10847"/>
<feature type="signal peptide" evidence="9">
    <location>
        <begin position="1"/>
        <end position="25"/>
    </location>
</feature>
<evidence type="ECO:0000256" key="4">
    <source>
        <dbReference type="ARBA" id="ARBA00022801"/>
    </source>
</evidence>
<feature type="transmembrane region" description="Helical" evidence="8">
    <location>
        <begin position="977"/>
        <end position="995"/>
    </location>
</feature>
<dbReference type="InterPro" id="IPR019316">
    <property type="entry name" value="G8_domain"/>
</dbReference>
<keyword evidence="4" id="KW-0378">Hydrolase</keyword>
<keyword evidence="8" id="KW-0472">Membrane</keyword>
<keyword evidence="6" id="KW-0326">Glycosidase</keyword>
<dbReference type="AlphaFoldDB" id="A0A418ARF2"/>
<evidence type="ECO:0000256" key="7">
    <source>
        <dbReference type="SAM" id="MobiDB-lite"/>
    </source>
</evidence>
<feature type="domain" description="G8" evidence="10">
    <location>
        <begin position="29"/>
        <end position="149"/>
    </location>
</feature>
<keyword evidence="8" id="KW-1133">Transmembrane helix</keyword>
<evidence type="ECO:0000313" key="11">
    <source>
        <dbReference type="EMBL" id="RHY27857.1"/>
    </source>
</evidence>
<proteinExistence type="inferred from homology"/>
<protein>
    <recommendedName>
        <fullName evidence="10">G8 domain-containing protein</fullName>
    </recommendedName>
</protein>
<dbReference type="InterPro" id="IPR052252">
    <property type="entry name" value="CEMIP/CEMIP2"/>
</dbReference>
<sequence>MLAGRLLSATVALLLPLATIQPAEAQVVVVWENRTEAGNYVVPSGQTLVLRNSNTVRGQLTIEAGGAVTFDPTCDVTLQVGNVEIFGTLSIGSATSPYTRSAVLALACEKPALYAATDDRRYGINVREGGSAQLFGKKGTRVPWTKLAMTAVEGTTCITLADSTVNDEWAIGDSIVITTTDFDPTLTERRTITGFRSTCVEIDSPLQFMHYGAYTQGVDQRAEVGLLSRNIQLVGCTGSGVMSPNFRTAQLSGVEVRAFGQGDIIGRYPIHFHLTGNVAGTNSFVKASAIHCSYMRAITIHGTQSVLVERNVAYNITGHAMFLEDGAEFNNTFRGNLVAWVRQKTSGAFRLGSDALQGLSAYWITNPDNVFEDNVAAGVEGSGFWLHTRARAKLPSFRTGLYPTLAPHKTPLRKCTGNSAHSVWNAFRIDSVDFDQDDEPPQDYTGAPSLAYEPTALTVIANFTAHHARQGGWFRLFQVVLDNWNVADCREGIQFLTTGNTATMPINGTIRNSRFVGSSSNRGNLFVSAFQKVNYIEARSDSALLLADVMQMAVTLYDGPHYIENTTFENYMSYPCFNYYSTALGARAFNTFMMASTTQSTSNRFINTPFPVFVYDRVSDGGKTTLILDSDGSISVIAPDWDFYYTPSCVRNAGYGLACPQRYNNIEVVQVDGDATNLAKYGELFVTRANLASRSGGATAPGLSFQGQYIPAAGGYLYHPSLSVGATYVMGFTSRTPPILRLNIVNGQQGDIHTVAICYPRGTTIASVMNVANQPLARAQSIVDRTCVNCFFYDTATDLLVLRLMQRMPRSEPTFPCPTSGCDGVVVRAAFRTALASTAVTDCTTRGTAMQTLDDAWVRTSFSTKETFSLDMPINLDWCQIGDPCLEGIDVGNREQGILAYSDFPCHGIGCYTNKCRYCKLSFSPSGQPFLPCPFESRHVSQSVQSDGAVALAATTTKSTDTTTATTSSPGLSTSESATGVAVLVALSAVLALLVKEDHRRRRQQEAATVAIPSILTLDATATNDTSATAASDVVPLDNGDDIGSVLDVAPGDDNLL</sequence>
<dbReference type="PANTHER" id="PTHR15535:SF17">
    <property type="entry name" value="TRANSMEMBRANE PROTEIN"/>
    <property type="match status" value="1"/>
</dbReference>
<dbReference type="EMBL" id="QUSY01000693">
    <property type="protein sequence ID" value="RHY27857.1"/>
    <property type="molecule type" value="Genomic_DNA"/>
</dbReference>
<organism evidence="11 12">
    <name type="scientific">Aphanomyces invadans</name>
    <dbReference type="NCBI Taxonomy" id="157072"/>
    <lineage>
        <taxon>Eukaryota</taxon>
        <taxon>Sar</taxon>
        <taxon>Stramenopiles</taxon>
        <taxon>Oomycota</taxon>
        <taxon>Saprolegniomycetes</taxon>
        <taxon>Saprolegniales</taxon>
        <taxon>Verrucalvaceae</taxon>
        <taxon>Aphanomyces</taxon>
    </lineage>
</organism>
<evidence type="ECO:0000256" key="1">
    <source>
        <dbReference type="ARBA" id="ARBA00004236"/>
    </source>
</evidence>
<keyword evidence="8" id="KW-0812">Transmembrane</keyword>
<keyword evidence="12" id="KW-1185">Reference proteome</keyword>
<evidence type="ECO:0000256" key="6">
    <source>
        <dbReference type="ARBA" id="ARBA00023295"/>
    </source>
</evidence>
<comment type="subcellular location">
    <subcellularLocation>
        <location evidence="1">Cell membrane</location>
    </subcellularLocation>
</comment>
<reference evidence="11 12" key="1">
    <citation type="submission" date="2018-08" db="EMBL/GenBank/DDBJ databases">
        <title>Aphanomyces genome sequencing and annotation.</title>
        <authorList>
            <person name="Minardi D."/>
            <person name="Oidtmann B."/>
            <person name="Van Der Giezen M."/>
            <person name="Studholme D.J."/>
        </authorList>
    </citation>
    <scope>NUCLEOTIDE SEQUENCE [LARGE SCALE GENOMIC DNA]</scope>
    <source>
        <strain evidence="11 12">NJM0002</strain>
    </source>
</reference>
<dbReference type="GO" id="GO:0005886">
    <property type="term" value="C:plasma membrane"/>
    <property type="evidence" value="ECO:0007669"/>
    <property type="project" value="UniProtKB-SubCell"/>
</dbReference>
<dbReference type="Proteomes" id="UP000285060">
    <property type="component" value="Unassembled WGS sequence"/>
</dbReference>
<evidence type="ECO:0000256" key="3">
    <source>
        <dbReference type="ARBA" id="ARBA00022475"/>
    </source>
</evidence>
<dbReference type="InterPro" id="IPR055400">
    <property type="entry name" value="CEMIP_X"/>
</dbReference>
<evidence type="ECO:0000256" key="5">
    <source>
        <dbReference type="ARBA" id="ARBA00023180"/>
    </source>
</evidence>
<dbReference type="GO" id="GO:0016798">
    <property type="term" value="F:hydrolase activity, acting on glycosyl bonds"/>
    <property type="evidence" value="ECO:0007669"/>
    <property type="project" value="UniProtKB-KW"/>
</dbReference>
<feature type="chain" id="PRO_5019210578" description="G8 domain-containing protein" evidence="9">
    <location>
        <begin position="26"/>
        <end position="1057"/>
    </location>
</feature>
<accession>A0A418ARF2</accession>
<comment type="similarity">
    <text evidence="2">Belongs to the CEMIP family.</text>
</comment>
<evidence type="ECO:0000256" key="9">
    <source>
        <dbReference type="SAM" id="SignalP"/>
    </source>
</evidence>
<dbReference type="InterPro" id="IPR055401">
    <property type="entry name" value="CEMIP_beta-hel_dom"/>
</dbReference>
<evidence type="ECO:0000259" key="10">
    <source>
        <dbReference type="PROSITE" id="PS51484"/>
    </source>
</evidence>
<evidence type="ECO:0000256" key="2">
    <source>
        <dbReference type="ARBA" id="ARBA00007586"/>
    </source>
</evidence>
<dbReference type="Pfam" id="PF24606">
    <property type="entry name" value="CEMIP_beta-hel"/>
    <property type="match status" value="1"/>
</dbReference>
<name>A0A418ARF2_9STRA</name>